<keyword evidence="1" id="KW-1133">Transmembrane helix</keyword>
<keyword evidence="1" id="KW-0812">Transmembrane</keyword>
<evidence type="ECO:0000313" key="4">
    <source>
        <dbReference type="Proteomes" id="UP000249682"/>
    </source>
</evidence>
<evidence type="ECO:0000259" key="2">
    <source>
        <dbReference type="Pfam" id="PF25592"/>
    </source>
</evidence>
<dbReference type="EMBL" id="CP029543">
    <property type="protein sequence ID" value="AWV47263.1"/>
    <property type="molecule type" value="Genomic_DNA"/>
</dbReference>
<dbReference type="Proteomes" id="UP000249682">
    <property type="component" value="Chromosome"/>
</dbReference>
<protein>
    <recommendedName>
        <fullName evidence="2">DUF7937 domain-containing protein</fullName>
    </recommendedName>
</protein>
<proteinExistence type="predicted"/>
<evidence type="ECO:0000256" key="1">
    <source>
        <dbReference type="SAM" id="Phobius"/>
    </source>
</evidence>
<sequence>MAKKNITVIATAMMYSLVSLAAVLVTASWIFRSTKASRLSTTGLEIYTLAAGVLVWRLPTERYVDAFHGIAQNTSTAGIGCEGYLAWTTTAVIFAPPILFALHSYRGGAPEDESPW</sequence>
<dbReference type="InterPro" id="IPR057697">
    <property type="entry name" value="DUF7937"/>
</dbReference>
<dbReference type="AlphaFoldDB" id="A0AAD0KPN2"/>
<accession>A0AAD0KPN2</accession>
<name>A0AAD0KPN2_MYCLR</name>
<evidence type="ECO:0000313" key="3">
    <source>
        <dbReference type="EMBL" id="AWV47263.1"/>
    </source>
</evidence>
<gene>
    <name evidence="3" type="ORF">DIJ64_01615</name>
</gene>
<dbReference type="RefSeq" id="WP_111480956.1">
    <property type="nucleotide sequence ID" value="NZ_CP029543.1"/>
</dbReference>
<reference evidence="3 4" key="1">
    <citation type="submission" date="2018-05" db="EMBL/GenBank/DDBJ databases">
        <title>Evolution of small genomes with special reference to Mycobacterium leprae.</title>
        <authorList>
            <person name="Mohanty P.S."/>
            <person name="Bansal A.K."/>
            <person name="Gupta U.D."/>
            <person name="Naaz F."/>
            <person name="Dwivedi V.D."/>
            <person name="Singh H."/>
            <person name="Gupta G."/>
            <person name="Sharma S."/>
            <person name="Arora M."/>
        </authorList>
    </citation>
    <scope>NUCLEOTIDE SEQUENCE [LARGE SCALE GENOMIC DNA]</scope>
    <source>
        <strain evidence="3 4">MRHRU-235-G</strain>
    </source>
</reference>
<feature type="transmembrane region" description="Helical" evidence="1">
    <location>
        <begin position="6"/>
        <end position="31"/>
    </location>
</feature>
<feature type="domain" description="DUF7937" evidence="2">
    <location>
        <begin position="3"/>
        <end position="103"/>
    </location>
</feature>
<organism evidence="3 4">
    <name type="scientific">Mycobacterium leprae</name>
    <dbReference type="NCBI Taxonomy" id="1769"/>
    <lineage>
        <taxon>Bacteria</taxon>
        <taxon>Bacillati</taxon>
        <taxon>Actinomycetota</taxon>
        <taxon>Actinomycetes</taxon>
        <taxon>Mycobacteriales</taxon>
        <taxon>Mycobacteriaceae</taxon>
        <taxon>Mycobacterium</taxon>
    </lineage>
</organism>
<dbReference type="Pfam" id="PF25592">
    <property type="entry name" value="DUF7937"/>
    <property type="match status" value="1"/>
</dbReference>
<keyword evidence="1" id="KW-0472">Membrane</keyword>